<dbReference type="KEGG" id="msaa:QYS49_39510"/>
<evidence type="ECO:0000313" key="2">
    <source>
        <dbReference type="Proteomes" id="UP001230496"/>
    </source>
</evidence>
<proteinExistence type="predicted"/>
<dbReference type="EMBL" id="CP129971">
    <property type="protein sequence ID" value="WMN11752.1"/>
    <property type="molecule type" value="Genomic_DNA"/>
</dbReference>
<accession>A0AA51NAE5</accession>
<reference evidence="1 2" key="1">
    <citation type="submission" date="2023-08" db="EMBL/GenBank/DDBJ databases">
        <title>Comparative genomics and taxonomic characterization of three novel marine species of genus Marivirga.</title>
        <authorList>
            <person name="Muhammad N."/>
            <person name="Kim S.-G."/>
        </authorList>
    </citation>
    <scope>NUCLEOTIDE SEQUENCE [LARGE SCALE GENOMIC DNA]</scope>
    <source>
        <strain evidence="1 2">BDSF4-3</strain>
    </source>
</reference>
<protein>
    <submittedName>
        <fullName evidence="1">Uncharacterized protein</fullName>
    </submittedName>
</protein>
<gene>
    <name evidence="1" type="ORF">QYS49_39510</name>
</gene>
<sequence length="69" mass="8194">MSKEEILNEISLMSFDDRKEIIQFAMKSLERDSNAEMKDAVEEMLVEYKTNKELTAFTSIDFDRFYEAK</sequence>
<dbReference type="AlphaFoldDB" id="A0AA51NAE5"/>
<keyword evidence="2" id="KW-1185">Reference proteome</keyword>
<dbReference type="RefSeq" id="WP_308349423.1">
    <property type="nucleotide sequence ID" value="NZ_CP129971.1"/>
</dbReference>
<evidence type="ECO:0000313" key="1">
    <source>
        <dbReference type="EMBL" id="WMN11752.1"/>
    </source>
</evidence>
<dbReference type="Proteomes" id="UP001230496">
    <property type="component" value="Chromosome"/>
</dbReference>
<organism evidence="1 2">
    <name type="scientific">Marivirga salinarum</name>
    <dbReference type="NCBI Taxonomy" id="3059078"/>
    <lineage>
        <taxon>Bacteria</taxon>
        <taxon>Pseudomonadati</taxon>
        <taxon>Bacteroidota</taxon>
        <taxon>Cytophagia</taxon>
        <taxon>Cytophagales</taxon>
        <taxon>Marivirgaceae</taxon>
        <taxon>Marivirga</taxon>
    </lineage>
</organism>
<name>A0AA51NAE5_9BACT</name>